<keyword evidence="4" id="KW-1185">Reference proteome</keyword>
<feature type="region of interest" description="Disordered" evidence="1">
    <location>
        <begin position="1"/>
        <end position="41"/>
    </location>
</feature>
<feature type="region of interest" description="Disordered" evidence="1">
    <location>
        <begin position="64"/>
        <end position="89"/>
    </location>
</feature>
<dbReference type="VEuPathDB" id="FungiDB:MAPG_03478"/>
<reference evidence="4" key="1">
    <citation type="submission" date="2010-05" db="EMBL/GenBank/DDBJ databases">
        <title>The genome sequence of Magnaporthe poae strain ATCC 64411.</title>
        <authorList>
            <person name="Ma L.-J."/>
            <person name="Dead R."/>
            <person name="Young S."/>
            <person name="Zeng Q."/>
            <person name="Koehrsen M."/>
            <person name="Alvarado L."/>
            <person name="Berlin A."/>
            <person name="Chapman S.B."/>
            <person name="Chen Z."/>
            <person name="Freedman E."/>
            <person name="Gellesch M."/>
            <person name="Goldberg J."/>
            <person name="Griggs A."/>
            <person name="Gujja S."/>
            <person name="Heilman E.R."/>
            <person name="Heiman D."/>
            <person name="Hepburn T."/>
            <person name="Howarth C."/>
            <person name="Jen D."/>
            <person name="Larson L."/>
            <person name="Mehta T."/>
            <person name="Neiman D."/>
            <person name="Pearson M."/>
            <person name="Roberts A."/>
            <person name="Saif S."/>
            <person name="Shea T."/>
            <person name="Shenoy N."/>
            <person name="Sisk P."/>
            <person name="Stolte C."/>
            <person name="Sykes S."/>
            <person name="Walk T."/>
            <person name="White J."/>
            <person name="Yandava C."/>
            <person name="Haas B."/>
            <person name="Nusbaum C."/>
            <person name="Birren B."/>
        </authorList>
    </citation>
    <scope>NUCLEOTIDE SEQUENCE [LARGE SCALE GENOMIC DNA]</scope>
    <source>
        <strain evidence="4">ATCC 64411 / 73-15</strain>
    </source>
</reference>
<accession>A0A0C4DU45</accession>
<evidence type="ECO:0000313" key="2">
    <source>
        <dbReference type="EMBL" id="KLU84436.1"/>
    </source>
</evidence>
<dbReference type="AlphaFoldDB" id="A0A0C4DU45"/>
<organism evidence="3 4">
    <name type="scientific">Magnaporthiopsis poae (strain ATCC 64411 / 73-15)</name>
    <name type="common">Kentucky bluegrass fungus</name>
    <name type="synonym">Magnaporthe poae</name>
    <dbReference type="NCBI Taxonomy" id="644358"/>
    <lineage>
        <taxon>Eukaryota</taxon>
        <taxon>Fungi</taxon>
        <taxon>Dikarya</taxon>
        <taxon>Ascomycota</taxon>
        <taxon>Pezizomycotina</taxon>
        <taxon>Sordariomycetes</taxon>
        <taxon>Sordariomycetidae</taxon>
        <taxon>Magnaporthales</taxon>
        <taxon>Magnaporthaceae</taxon>
        <taxon>Magnaporthiopsis</taxon>
    </lineage>
</organism>
<reference evidence="2" key="3">
    <citation type="submission" date="2011-03" db="EMBL/GenBank/DDBJ databases">
        <title>Annotation of Magnaporthe poae ATCC 64411.</title>
        <authorList>
            <person name="Ma L.-J."/>
            <person name="Dead R."/>
            <person name="Young S.K."/>
            <person name="Zeng Q."/>
            <person name="Gargeya S."/>
            <person name="Fitzgerald M."/>
            <person name="Haas B."/>
            <person name="Abouelleil A."/>
            <person name="Alvarado L."/>
            <person name="Arachchi H.M."/>
            <person name="Berlin A."/>
            <person name="Brown A."/>
            <person name="Chapman S.B."/>
            <person name="Chen Z."/>
            <person name="Dunbar C."/>
            <person name="Freedman E."/>
            <person name="Gearin G."/>
            <person name="Gellesch M."/>
            <person name="Goldberg J."/>
            <person name="Griggs A."/>
            <person name="Gujja S."/>
            <person name="Heiman D."/>
            <person name="Howarth C."/>
            <person name="Larson L."/>
            <person name="Lui A."/>
            <person name="MacDonald P.J.P."/>
            <person name="Mehta T."/>
            <person name="Montmayeur A."/>
            <person name="Murphy C."/>
            <person name="Neiman D."/>
            <person name="Pearson M."/>
            <person name="Priest M."/>
            <person name="Roberts A."/>
            <person name="Saif S."/>
            <person name="Shea T."/>
            <person name="Shenoy N."/>
            <person name="Sisk P."/>
            <person name="Stolte C."/>
            <person name="Sykes S."/>
            <person name="Yandava C."/>
            <person name="Wortman J."/>
            <person name="Nusbaum C."/>
            <person name="Birren B."/>
        </authorList>
    </citation>
    <scope>NUCLEOTIDE SEQUENCE</scope>
    <source>
        <strain evidence="2">ATCC 64411</strain>
    </source>
</reference>
<protein>
    <submittedName>
        <fullName evidence="2 3">Uncharacterized protein</fullName>
    </submittedName>
</protein>
<feature type="compositionally biased region" description="Polar residues" evidence="1">
    <location>
        <begin position="1"/>
        <end position="15"/>
    </location>
</feature>
<evidence type="ECO:0000256" key="1">
    <source>
        <dbReference type="SAM" id="MobiDB-lite"/>
    </source>
</evidence>
<dbReference type="OrthoDB" id="10470811at2759"/>
<reference evidence="3" key="4">
    <citation type="journal article" date="2015" name="G3 (Bethesda)">
        <title>Genome sequences of three phytopathogenic species of the Magnaporthaceae family of fungi.</title>
        <authorList>
            <person name="Okagaki L.H."/>
            <person name="Nunes C.C."/>
            <person name="Sailsbery J."/>
            <person name="Clay B."/>
            <person name="Brown D."/>
            <person name="John T."/>
            <person name="Oh Y."/>
            <person name="Young N."/>
            <person name="Fitzgerald M."/>
            <person name="Haas B.J."/>
            <person name="Zeng Q."/>
            <person name="Young S."/>
            <person name="Adiconis X."/>
            <person name="Fan L."/>
            <person name="Levin J.Z."/>
            <person name="Mitchell T.K."/>
            <person name="Okubara P.A."/>
            <person name="Farman M.L."/>
            <person name="Kohn L.M."/>
            <person name="Birren B."/>
            <person name="Ma L.-J."/>
            <person name="Dean R.A."/>
        </authorList>
    </citation>
    <scope>NUCLEOTIDE SEQUENCE</scope>
    <source>
        <strain evidence="3">ATCC 64411 / 73-15</strain>
    </source>
</reference>
<feature type="compositionally biased region" description="Polar residues" evidence="1">
    <location>
        <begin position="77"/>
        <end position="89"/>
    </location>
</feature>
<dbReference type="Proteomes" id="UP000011715">
    <property type="component" value="Unassembled WGS sequence"/>
</dbReference>
<evidence type="ECO:0000313" key="3">
    <source>
        <dbReference type="EnsemblFungi" id="MAPG_03478T0"/>
    </source>
</evidence>
<dbReference type="EMBL" id="ADBL01000829">
    <property type="status" value="NOT_ANNOTATED_CDS"/>
    <property type="molecule type" value="Genomic_DNA"/>
</dbReference>
<sequence>MSGSNTQGSGNTQGAWHSVPRAWGTHAWQGAQSPVHPNDAATAMDRWRAEPSFASAFNTVGYVRQGHKTHTAPAPAPSTNHATSGSTKQ</sequence>
<dbReference type="EnsemblFungi" id="MAPG_03478T0">
    <property type="protein sequence ID" value="MAPG_03478T0"/>
    <property type="gene ID" value="MAPG_03478"/>
</dbReference>
<dbReference type="EMBL" id="GL876967">
    <property type="protein sequence ID" value="KLU84436.1"/>
    <property type="molecule type" value="Genomic_DNA"/>
</dbReference>
<evidence type="ECO:0000313" key="4">
    <source>
        <dbReference type="Proteomes" id="UP000011715"/>
    </source>
</evidence>
<proteinExistence type="predicted"/>
<name>A0A0C4DU45_MAGP6</name>
<dbReference type="eggNOG" id="ENOG502RNGM">
    <property type="taxonomic scope" value="Eukaryota"/>
</dbReference>
<gene>
    <name evidence="2" type="ORF">MAPG_03478</name>
</gene>
<reference evidence="3" key="5">
    <citation type="submission" date="2015-06" db="UniProtKB">
        <authorList>
            <consortium name="EnsemblFungi"/>
        </authorList>
    </citation>
    <scope>IDENTIFICATION</scope>
    <source>
        <strain evidence="3">ATCC 64411</strain>
    </source>
</reference>
<reference evidence="2" key="2">
    <citation type="submission" date="2010-05" db="EMBL/GenBank/DDBJ databases">
        <title>The Genome Sequence of Magnaporthe poae strain ATCC 64411.</title>
        <authorList>
            <consortium name="The Broad Institute Genome Sequencing Platform"/>
            <consortium name="Broad Institute Genome Sequencing Center for Infectious Disease"/>
            <person name="Ma L.-J."/>
            <person name="Dead R."/>
            <person name="Young S."/>
            <person name="Zeng Q."/>
            <person name="Koehrsen M."/>
            <person name="Alvarado L."/>
            <person name="Berlin A."/>
            <person name="Chapman S.B."/>
            <person name="Chen Z."/>
            <person name="Freedman E."/>
            <person name="Gellesch M."/>
            <person name="Goldberg J."/>
            <person name="Griggs A."/>
            <person name="Gujja S."/>
            <person name="Heilman E.R."/>
            <person name="Heiman D."/>
            <person name="Hepburn T."/>
            <person name="Howarth C."/>
            <person name="Jen D."/>
            <person name="Larson L."/>
            <person name="Mehta T."/>
            <person name="Neiman D."/>
            <person name="Pearson M."/>
            <person name="Roberts A."/>
            <person name="Saif S."/>
            <person name="Shea T."/>
            <person name="Shenoy N."/>
            <person name="Sisk P."/>
            <person name="Stolte C."/>
            <person name="Sykes S."/>
            <person name="Walk T."/>
            <person name="White J."/>
            <person name="Yandava C."/>
            <person name="Haas B."/>
            <person name="Nusbaum C."/>
            <person name="Birren B."/>
        </authorList>
    </citation>
    <scope>NUCLEOTIDE SEQUENCE</scope>
    <source>
        <strain evidence="2">ATCC 64411</strain>
    </source>
</reference>